<dbReference type="OrthoDB" id="9921110at2"/>
<accession>A0A7J5UJ91</accession>
<protein>
    <submittedName>
        <fullName evidence="1">Uncharacterized protein</fullName>
    </submittedName>
</protein>
<comment type="caution">
    <text evidence="1">The sequence shown here is derived from an EMBL/GenBank/DDBJ whole genome shotgun (WGS) entry which is preliminary data.</text>
</comment>
<proteinExistence type="predicted"/>
<gene>
    <name evidence="1" type="ORF">GB883_19340</name>
</gene>
<reference evidence="1 2" key="1">
    <citation type="submission" date="2019-10" db="EMBL/GenBank/DDBJ databases">
        <title>Georgenia wutianyii sp. nov. and Georgenia yuyongxinii sp. nov. isolated from plateau pika (Ochotona curzoniae) in the Qinghai-Tibet plateau of China.</title>
        <authorList>
            <person name="Tian Z."/>
        </authorList>
    </citation>
    <scope>NUCLEOTIDE SEQUENCE [LARGE SCALE GENOMIC DNA]</scope>
    <source>
        <strain evidence="1 2">DSM 21501</strain>
    </source>
</reference>
<name>A0A7J5UJ91_9MICO</name>
<evidence type="ECO:0000313" key="1">
    <source>
        <dbReference type="EMBL" id="KAE8762449.1"/>
    </source>
</evidence>
<organism evidence="1 2">
    <name type="scientific">Georgenia thermotolerans</name>
    <dbReference type="NCBI Taxonomy" id="527326"/>
    <lineage>
        <taxon>Bacteria</taxon>
        <taxon>Bacillati</taxon>
        <taxon>Actinomycetota</taxon>
        <taxon>Actinomycetes</taxon>
        <taxon>Micrococcales</taxon>
        <taxon>Bogoriellaceae</taxon>
        <taxon>Georgenia</taxon>
    </lineage>
</organism>
<evidence type="ECO:0000313" key="2">
    <source>
        <dbReference type="Proteomes" id="UP000451860"/>
    </source>
</evidence>
<keyword evidence="2" id="KW-1185">Reference proteome</keyword>
<sequence length="87" mass="9906">MHHDDVPTLVELAPETRTIAEAYFEIGRCEGWCAGYAAAEADDERRWGQLARLLRGGVPYDELCERRGEHARAVRHRALMRERGITA</sequence>
<dbReference type="EMBL" id="WHJE01000170">
    <property type="protein sequence ID" value="KAE8762449.1"/>
    <property type="molecule type" value="Genomic_DNA"/>
</dbReference>
<dbReference type="AlphaFoldDB" id="A0A7J5UJ91"/>
<dbReference type="Proteomes" id="UP000451860">
    <property type="component" value="Unassembled WGS sequence"/>
</dbReference>
<dbReference type="RefSeq" id="WP_152200324.1">
    <property type="nucleotide sequence ID" value="NZ_VUKF01000003.1"/>
</dbReference>